<dbReference type="PANTHER" id="PTHR43236:SF1">
    <property type="entry name" value="BLL7220 PROTEIN"/>
    <property type="match status" value="1"/>
</dbReference>
<comment type="caution">
    <text evidence="2">The sequence shown here is derived from an EMBL/GenBank/DDBJ whole genome shotgun (WGS) entry which is preliminary data.</text>
</comment>
<dbReference type="OrthoDB" id="9816277at2"/>
<evidence type="ECO:0000313" key="2">
    <source>
        <dbReference type="EMBL" id="GAQ18424.1"/>
    </source>
</evidence>
<dbReference type="RefSeq" id="WP_058950423.1">
    <property type="nucleotide sequence ID" value="NZ_BBXV01000027.1"/>
</dbReference>
<dbReference type="EMBL" id="BBXV01000027">
    <property type="protein sequence ID" value="GAQ18424.1"/>
    <property type="molecule type" value="Genomic_DNA"/>
</dbReference>
<reference evidence="3" key="1">
    <citation type="submission" date="2015-07" db="EMBL/GenBank/DDBJ databases">
        <title>Draft Genome Sequence of Oceanobacillus picturae Heshi-B3 that Was Isolated from Fermented Rice Bran with Aging Salted Mackerel, Which Was Named Heshiko as Traditional Fermented Seafood in Japan.</title>
        <authorList>
            <person name="Akuzawa S."/>
            <person name="Nakagawa J."/>
            <person name="Kanekatsu T."/>
            <person name="Kanesaki Y."/>
            <person name="Suzuki T."/>
        </authorList>
    </citation>
    <scope>NUCLEOTIDE SEQUENCE [LARGE SCALE GENOMIC DNA]</scope>
    <source>
        <strain evidence="3">Heshi-B3</strain>
    </source>
</reference>
<sequence length="149" mass="17030">MAHLMPRNTAIKLIDKYGTNCPFEIAERKGIIIIFESLGGSLGYYTCYKRIQSIHINDNIDETLQRFVCAHELGHSLLHKSENAPFLKNNTFFSTNKNEVEANTFAVELLIPDKCIYEFKDTSVTINEVAQTYGVPEEMCNLKKIDHIK</sequence>
<dbReference type="PANTHER" id="PTHR43236">
    <property type="entry name" value="ANTITOXIN HIGA1"/>
    <property type="match status" value="1"/>
</dbReference>
<dbReference type="AlphaFoldDB" id="A0A0U9HE17"/>
<dbReference type="InterPro" id="IPR052345">
    <property type="entry name" value="Rad_response_metalloprotease"/>
</dbReference>
<organism evidence="2 3">
    <name type="scientific">Oceanobacillus picturae</name>
    <dbReference type="NCBI Taxonomy" id="171693"/>
    <lineage>
        <taxon>Bacteria</taxon>
        <taxon>Bacillati</taxon>
        <taxon>Bacillota</taxon>
        <taxon>Bacilli</taxon>
        <taxon>Bacillales</taxon>
        <taxon>Bacillaceae</taxon>
        <taxon>Oceanobacillus</taxon>
    </lineage>
</organism>
<proteinExistence type="predicted"/>
<evidence type="ECO:0000313" key="3">
    <source>
        <dbReference type="Proteomes" id="UP000052946"/>
    </source>
</evidence>
<gene>
    <name evidence="2" type="ORF">OPHB3_2364</name>
</gene>
<dbReference type="Proteomes" id="UP000052946">
    <property type="component" value="Unassembled WGS sequence"/>
</dbReference>
<evidence type="ECO:0000259" key="1">
    <source>
        <dbReference type="Pfam" id="PF06114"/>
    </source>
</evidence>
<protein>
    <submittedName>
        <fullName evidence="2">Metallopeptidase ImmA</fullName>
    </submittedName>
</protein>
<name>A0A0U9HE17_9BACI</name>
<reference evidence="2 3" key="2">
    <citation type="journal article" date="2016" name="Genome Announc.">
        <title>Draft Genome Sequence of Oceanobacillus picturae Heshi-B3, Isolated from Fermented Rice Bran in a Traditional Japanese Seafood Dish.</title>
        <authorList>
            <person name="Akuzawa S."/>
            <person name="Nagaoka J."/>
            <person name="Kanekatsu M."/>
            <person name="Kanesaki Y."/>
            <person name="Suzuki T."/>
        </authorList>
    </citation>
    <scope>NUCLEOTIDE SEQUENCE [LARGE SCALE GENOMIC DNA]</scope>
    <source>
        <strain evidence="2 3">Heshi-B3</strain>
    </source>
</reference>
<accession>A0A0U9HE17</accession>
<dbReference type="Gene3D" id="1.10.10.2910">
    <property type="match status" value="1"/>
</dbReference>
<dbReference type="InterPro" id="IPR010359">
    <property type="entry name" value="IrrE_HExxH"/>
</dbReference>
<dbReference type="Pfam" id="PF06114">
    <property type="entry name" value="Peptidase_M78"/>
    <property type="match status" value="1"/>
</dbReference>
<feature type="domain" description="IrrE N-terminal-like" evidence="1">
    <location>
        <begin position="26"/>
        <end position="140"/>
    </location>
</feature>